<dbReference type="PANTHER" id="PTHR19376:SF37">
    <property type="entry name" value="DNA-DIRECTED RNA POLYMERASE II SUBUNIT RPB1"/>
    <property type="match status" value="1"/>
</dbReference>
<evidence type="ECO:0000256" key="2">
    <source>
        <dbReference type="ARBA" id="ARBA00007207"/>
    </source>
</evidence>
<evidence type="ECO:0000256" key="13">
    <source>
        <dbReference type="ARBA" id="ARBA00048552"/>
    </source>
</evidence>
<evidence type="ECO:0000313" key="17">
    <source>
        <dbReference type="Proteomes" id="UP000054498"/>
    </source>
</evidence>
<keyword evidence="5 16" id="KW-0240">DNA-directed RNA polymerase</keyword>
<dbReference type="AlphaFoldDB" id="A0A0D2J941"/>
<dbReference type="EC" id="2.7.7.6" evidence="3"/>
<dbReference type="InterPro" id="IPR045867">
    <property type="entry name" value="DNA-dir_RpoC_beta_prime"/>
</dbReference>
<dbReference type="Pfam" id="PF04997">
    <property type="entry name" value="RNA_pol_Rpb1_1"/>
    <property type="match status" value="1"/>
</dbReference>
<accession>A0A0D2J941</accession>
<dbReference type="InterPro" id="IPR007080">
    <property type="entry name" value="RNA_pol_Rpb1_1"/>
</dbReference>
<dbReference type="FunFam" id="4.10.860.120:FF:000003">
    <property type="entry name" value="DNA-directed RNA polymerase subunit"/>
    <property type="match status" value="1"/>
</dbReference>
<keyword evidence="8" id="KW-0479">Metal-binding</keyword>
<evidence type="ECO:0000256" key="9">
    <source>
        <dbReference type="ARBA" id="ARBA00022833"/>
    </source>
</evidence>
<gene>
    <name evidence="16" type="ORF">MNEG_11708</name>
</gene>
<keyword evidence="7 16" id="KW-0548">Nucleotidyltransferase</keyword>
<organism evidence="16 17">
    <name type="scientific">Monoraphidium neglectum</name>
    <dbReference type="NCBI Taxonomy" id="145388"/>
    <lineage>
        <taxon>Eukaryota</taxon>
        <taxon>Viridiplantae</taxon>
        <taxon>Chlorophyta</taxon>
        <taxon>core chlorophytes</taxon>
        <taxon>Chlorophyceae</taxon>
        <taxon>CS clade</taxon>
        <taxon>Sphaeropleales</taxon>
        <taxon>Selenastraceae</taxon>
        <taxon>Monoraphidium</taxon>
    </lineage>
</organism>
<evidence type="ECO:0000256" key="6">
    <source>
        <dbReference type="ARBA" id="ARBA00022679"/>
    </source>
</evidence>
<evidence type="ECO:0000256" key="4">
    <source>
        <dbReference type="ARBA" id="ARBA00016625"/>
    </source>
</evidence>
<dbReference type="KEGG" id="mng:MNEG_11708"/>
<evidence type="ECO:0000256" key="11">
    <source>
        <dbReference type="ARBA" id="ARBA00023125"/>
    </source>
</evidence>
<evidence type="ECO:0000256" key="12">
    <source>
        <dbReference type="ARBA" id="ARBA00023163"/>
    </source>
</evidence>
<evidence type="ECO:0000259" key="15">
    <source>
        <dbReference type="Pfam" id="PF04997"/>
    </source>
</evidence>
<dbReference type="EMBL" id="KK103091">
    <property type="protein sequence ID" value="KIY96252.1"/>
    <property type="molecule type" value="Genomic_DNA"/>
</dbReference>
<evidence type="ECO:0000256" key="10">
    <source>
        <dbReference type="ARBA" id="ARBA00022842"/>
    </source>
</evidence>
<comment type="catalytic activity">
    <reaction evidence="13">
        <text>RNA(n) + a ribonucleoside 5'-triphosphate = RNA(n+1) + diphosphate</text>
        <dbReference type="Rhea" id="RHEA:21248"/>
        <dbReference type="Rhea" id="RHEA-COMP:14527"/>
        <dbReference type="Rhea" id="RHEA-COMP:17342"/>
        <dbReference type="ChEBI" id="CHEBI:33019"/>
        <dbReference type="ChEBI" id="CHEBI:61557"/>
        <dbReference type="ChEBI" id="CHEBI:140395"/>
        <dbReference type="EC" id="2.7.7.6"/>
    </reaction>
</comment>
<evidence type="ECO:0000256" key="14">
    <source>
        <dbReference type="ARBA" id="ARBA00073930"/>
    </source>
</evidence>
<proteinExistence type="inferred from homology"/>
<dbReference type="SUPFAM" id="SSF64484">
    <property type="entry name" value="beta and beta-prime subunits of DNA dependent RNA-polymerase"/>
    <property type="match status" value="1"/>
</dbReference>
<dbReference type="STRING" id="145388.A0A0D2J941"/>
<evidence type="ECO:0000256" key="7">
    <source>
        <dbReference type="ARBA" id="ARBA00022695"/>
    </source>
</evidence>
<dbReference type="Proteomes" id="UP000054498">
    <property type="component" value="Unassembled WGS sequence"/>
</dbReference>
<dbReference type="GO" id="GO:0003677">
    <property type="term" value="F:DNA binding"/>
    <property type="evidence" value="ECO:0007669"/>
    <property type="project" value="UniProtKB-KW"/>
</dbReference>
<keyword evidence="10" id="KW-0460">Magnesium</keyword>
<feature type="domain" description="RNA polymerase Rpb1" evidence="15">
    <location>
        <begin position="16"/>
        <end position="121"/>
    </location>
</feature>
<keyword evidence="12" id="KW-0804">Transcription</keyword>
<sequence>MATTQDRFTYSKAPVKRVRAVQFSVWDPDEIKKYSVCKVDANEIYEKGKPKAGGLSDPRMGTMDKFGGICTTDGANMYDCPGYFGHVELAKPMFHSGFIKTVVRVLRCVSYHDSKLLIDKEGP</sequence>
<comment type="subcellular location">
    <subcellularLocation>
        <location evidence="1">Nucleus</location>
    </subcellularLocation>
</comment>
<evidence type="ECO:0000256" key="8">
    <source>
        <dbReference type="ARBA" id="ARBA00022723"/>
    </source>
</evidence>
<reference evidence="16 17" key="1">
    <citation type="journal article" date="2013" name="BMC Genomics">
        <title>Reconstruction of the lipid metabolism for the microalga Monoraphidium neglectum from its genome sequence reveals characteristics suitable for biofuel production.</title>
        <authorList>
            <person name="Bogen C."/>
            <person name="Al-Dilaimi A."/>
            <person name="Albersmeier A."/>
            <person name="Wichmann J."/>
            <person name="Grundmann M."/>
            <person name="Rupp O."/>
            <person name="Lauersen K.J."/>
            <person name="Blifernez-Klassen O."/>
            <person name="Kalinowski J."/>
            <person name="Goesmann A."/>
            <person name="Mussgnug J.H."/>
            <person name="Kruse O."/>
        </authorList>
    </citation>
    <scope>NUCLEOTIDE SEQUENCE [LARGE SCALE GENOMIC DNA]</scope>
    <source>
        <strain evidence="16 17">SAG 48.87</strain>
    </source>
</reference>
<keyword evidence="11" id="KW-0238">DNA-binding</keyword>
<keyword evidence="9" id="KW-0862">Zinc</keyword>
<name>A0A0D2J941_9CHLO</name>
<protein>
    <recommendedName>
        <fullName evidence="4">DNA-directed RNA polymerase II subunit RPB1</fullName>
        <ecNumber evidence="3">2.7.7.6</ecNumber>
    </recommendedName>
    <alternativeName>
        <fullName evidence="14">DNA-directed RNA polymerase II subunit rpb1</fullName>
    </alternativeName>
</protein>
<dbReference type="GeneID" id="25728997"/>
<evidence type="ECO:0000313" key="16">
    <source>
        <dbReference type="EMBL" id="KIY96252.1"/>
    </source>
</evidence>
<dbReference type="Gene3D" id="4.10.860.120">
    <property type="entry name" value="RNA polymerase II, clamp domain"/>
    <property type="match status" value="1"/>
</dbReference>
<dbReference type="OrthoDB" id="270392at2759"/>
<dbReference type="InterPro" id="IPR044893">
    <property type="entry name" value="RNA_pol_Rpb1_clamp_domain"/>
</dbReference>
<evidence type="ECO:0000256" key="1">
    <source>
        <dbReference type="ARBA" id="ARBA00004123"/>
    </source>
</evidence>
<dbReference type="RefSeq" id="XP_013895272.1">
    <property type="nucleotide sequence ID" value="XM_014039818.1"/>
</dbReference>
<comment type="similarity">
    <text evidence="2">Belongs to the RNA polymerase beta' chain family. RpoC1 subfamily.</text>
</comment>
<keyword evidence="17" id="KW-1185">Reference proteome</keyword>
<dbReference type="GO" id="GO:0006351">
    <property type="term" value="P:DNA-templated transcription"/>
    <property type="evidence" value="ECO:0007669"/>
    <property type="project" value="InterPro"/>
</dbReference>
<evidence type="ECO:0000256" key="5">
    <source>
        <dbReference type="ARBA" id="ARBA00022478"/>
    </source>
</evidence>
<evidence type="ECO:0000256" key="3">
    <source>
        <dbReference type="ARBA" id="ARBA00012418"/>
    </source>
</evidence>
<keyword evidence="6 16" id="KW-0808">Transferase</keyword>
<dbReference type="PANTHER" id="PTHR19376">
    <property type="entry name" value="DNA-DIRECTED RNA POLYMERASE"/>
    <property type="match status" value="1"/>
</dbReference>
<dbReference type="GO" id="GO:0046872">
    <property type="term" value="F:metal ion binding"/>
    <property type="evidence" value="ECO:0007669"/>
    <property type="project" value="UniProtKB-KW"/>
</dbReference>
<dbReference type="GO" id="GO:0005665">
    <property type="term" value="C:RNA polymerase II, core complex"/>
    <property type="evidence" value="ECO:0007669"/>
    <property type="project" value="TreeGrafter"/>
</dbReference>
<dbReference type="GO" id="GO:0003899">
    <property type="term" value="F:DNA-directed RNA polymerase activity"/>
    <property type="evidence" value="ECO:0007669"/>
    <property type="project" value="UniProtKB-EC"/>
</dbReference>